<evidence type="ECO:0000313" key="6">
    <source>
        <dbReference type="Proteomes" id="UP000008698"/>
    </source>
</evidence>
<feature type="domain" description="Symplekin/Pta1 N-terminal" evidence="4">
    <location>
        <begin position="91"/>
        <end position="171"/>
    </location>
</feature>
<dbReference type="Proteomes" id="UP000008698">
    <property type="component" value="Unassembled WGS sequence"/>
</dbReference>
<keyword evidence="3" id="KW-0539">Nucleus</keyword>
<dbReference type="HOGENOM" id="CLU_091080_0_0_1"/>
<gene>
    <name evidence="5" type="ORF">VDBG_06144</name>
</gene>
<dbReference type="OrthoDB" id="331600at2759"/>
<keyword evidence="6" id="KW-1185">Reference proteome</keyword>
<dbReference type="PANTHER" id="PTHR15245:SF20">
    <property type="entry name" value="SYMPLEKIN"/>
    <property type="match status" value="1"/>
</dbReference>
<dbReference type="RefSeq" id="XP_003003702.1">
    <property type="nucleotide sequence ID" value="XM_003003656.1"/>
</dbReference>
<dbReference type="GO" id="GO:0005847">
    <property type="term" value="C:mRNA cleavage and polyadenylation specificity factor complex"/>
    <property type="evidence" value="ECO:0007669"/>
    <property type="project" value="TreeGrafter"/>
</dbReference>
<accession>C9SMM0</accession>
<evidence type="ECO:0000259" key="4">
    <source>
        <dbReference type="Pfam" id="PF11935"/>
    </source>
</evidence>
<organism evidence="6">
    <name type="scientific">Verticillium alfalfae (strain VaMs.102 / ATCC MYA-4576 / FGSC 10136)</name>
    <name type="common">Verticillium wilt of alfalfa</name>
    <name type="synonym">Verticillium albo-atrum</name>
    <dbReference type="NCBI Taxonomy" id="526221"/>
    <lineage>
        <taxon>Eukaryota</taxon>
        <taxon>Fungi</taxon>
        <taxon>Dikarya</taxon>
        <taxon>Ascomycota</taxon>
        <taxon>Pezizomycotina</taxon>
        <taxon>Sordariomycetes</taxon>
        <taxon>Hypocreomycetidae</taxon>
        <taxon>Glomerellales</taxon>
        <taxon>Plectosphaerellaceae</taxon>
        <taxon>Verticillium</taxon>
    </lineage>
</organism>
<dbReference type="STRING" id="526221.C9SMM0"/>
<evidence type="ECO:0000256" key="3">
    <source>
        <dbReference type="ARBA" id="ARBA00023242"/>
    </source>
</evidence>
<evidence type="ECO:0000313" key="5">
    <source>
        <dbReference type="EMBL" id="EEY20035.1"/>
    </source>
</evidence>
<reference evidence="6" key="1">
    <citation type="journal article" date="2011" name="PLoS Pathog.">
        <title>Comparative genomics yields insights into niche adaptation of plant vascular wilt pathogens.</title>
        <authorList>
            <person name="Klosterman S.J."/>
            <person name="Subbarao K.V."/>
            <person name="Kang S."/>
            <person name="Veronese P."/>
            <person name="Gold S.E."/>
            <person name="Thomma B.P.H.J."/>
            <person name="Chen Z."/>
            <person name="Henrissat B."/>
            <person name="Lee Y.-H."/>
            <person name="Park J."/>
            <person name="Garcia-Pedrajas M.D."/>
            <person name="Barbara D.J."/>
            <person name="Anchieta A."/>
            <person name="de Jonge R."/>
            <person name="Santhanam P."/>
            <person name="Maruthachalam K."/>
            <person name="Atallah Z."/>
            <person name="Amyotte S.G."/>
            <person name="Paz Z."/>
            <person name="Inderbitzin P."/>
            <person name="Hayes R.J."/>
            <person name="Heiman D.I."/>
            <person name="Young S."/>
            <person name="Zeng Q."/>
            <person name="Engels R."/>
            <person name="Galagan J."/>
            <person name="Cuomo C.A."/>
            <person name="Dobinson K.F."/>
            <person name="Ma L.-J."/>
        </authorList>
    </citation>
    <scope>NUCLEOTIDE SEQUENCE [LARGE SCALE GENOMIC DNA]</scope>
    <source>
        <strain evidence="6">VaMs.102 / ATCC MYA-4576 / FGSC 10136</strain>
    </source>
</reference>
<comment type="subcellular location">
    <subcellularLocation>
        <location evidence="1">Nucleus</location>
    </subcellularLocation>
</comment>
<proteinExistence type="predicted"/>
<dbReference type="Pfam" id="PF11935">
    <property type="entry name" value="SYMPK_PTA1_N"/>
    <property type="match status" value="1"/>
</dbReference>
<name>C9SMM0_VERA1</name>
<evidence type="ECO:0000256" key="1">
    <source>
        <dbReference type="ARBA" id="ARBA00004123"/>
    </source>
</evidence>
<dbReference type="KEGG" id="val:VDBG_06144"/>
<dbReference type="InterPro" id="IPR032460">
    <property type="entry name" value="Symplekin/Pta1_N"/>
</dbReference>
<dbReference type="InterPro" id="IPR021850">
    <property type="entry name" value="Symplekin/Pta1"/>
</dbReference>
<sequence length="236" mass="26943">MASPQLSVSDQIRQLNDARKLVLSDVKYYSNVVKSILQIVVPSAHLELRRWGAEFLAEAFATPALPLSEKETMQLFVLETLKDLLEDPNEDLQVLRSAIQASASIYPIALRWIINNSYDNMTWERMVKIKTRILRIWENAEPSLRICCMKFAQRVVLAQSVANPQEPRVRSCSFFQPIGRRVTNLTARDSLDVSLDSAEIIRPLITDTRGEQLGCLTGYWVDFKTRPAMLFSLMLL</sequence>
<keyword evidence="2" id="KW-0507">mRNA processing</keyword>
<dbReference type="InterPro" id="IPR011989">
    <property type="entry name" value="ARM-like"/>
</dbReference>
<dbReference type="GO" id="GO:0006397">
    <property type="term" value="P:mRNA processing"/>
    <property type="evidence" value="ECO:0007669"/>
    <property type="project" value="UniProtKB-KW"/>
</dbReference>
<dbReference type="eggNOG" id="KOG1895">
    <property type="taxonomic scope" value="Eukaryota"/>
</dbReference>
<dbReference type="PANTHER" id="PTHR15245">
    <property type="entry name" value="SYMPLEKIN-RELATED"/>
    <property type="match status" value="1"/>
</dbReference>
<dbReference type="AlphaFoldDB" id="C9SMM0"/>
<protein>
    <recommendedName>
        <fullName evidence="4">Symplekin/Pta1 N-terminal domain-containing protein</fullName>
    </recommendedName>
</protein>
<evidence type="ECO:0000256" key="2">
    <source>
        <dbReference type="ARBA" id="ARBA00022664"/>
    </source>
</evidence>
<dbReference type="EMBL" id="DS985220">
    <property type="protein sequence ID" value="EEY20035.1"/>
    <property type="molecule type" value="Genomic_DNA"/>
</dbReference>
<dbReference type="GeneID" id="9534804"/>
<dbReference type="Gene3D" id="1.25.10.10">
    <property type="entry name" value="Leucine-rich Repeat Variant"/>
    <property type="match status" value="1"/>
</dbReference>